<protein>
    <submittedName>
        <fullName evidence="2">Uncharacterized protein</fullName>
    </submittedName>
</protein>
<dbReference type="AlphaFoldDB" id="A0ABD1SLD5"/>
<evidence type="ECO:0000313" key="2">
    <source>
        <dbReference type="EMBL" id="KAL2501301.1"/>
    </source>
</evidence>
<keyword evidence="3" id="KW-1185">Reference proteome</keyword>
<proteinExistence type="predicted"/>
<comment type="caution">
    <text evidence="2">The sequence shown here is derived from an EMBL/GenBank/DDBJ whole genome shotgun (WGS) entry which is preliminary data.</text>
</comment>
<evidence type="ECO:0000256" key="1">
    <source>
        <dbReference type="SAM" id="MobiDB-lite"/>
    </source>
</evidence>
<gene>
    <name evidence="2" type="ORF">Fot_35149</name>
</gene>
<feature type="compositionally biased region" description="Low complexity" evidence="1">
    <location>
        <begin position="97"/>
        <end position="108"/>
    </location>
</feature>
<sequence>MESLQKELFNFKESAEWKELYEDGKQAWGRELLALIQDEHLDIKFNFLFEGNDAEPSEGAFSTASEPIEEVLPTDALSTPPSWATPFADPSTSHVAPPTSQSSSPNSSVFDNLQNL</sequence>
<evidence type="ECO:0000313" key="3">
    <source>
        <dbReference type="Proteomes" id="UP001604277"/>
    </source>
</evidence>
<accession>A0ABD1SLD5</accession>
<dbReference type="Proteomes" id="UP001604277">
    <property type="component" value="Unassembled WGS sequence"/>
</dbReference>
<organism evidence="2 3">
    <name type="scientific">Forsythia ovata</name>
    <dbReference type="NCBI Taxonomy" id="205694"/>
    <lineage>
        <taxon>Eukaryota</taxon>
        <taxon>Viridiplantae</taxon>
        <taxon>Streptophyta</taxon>
        <taxon>Embryophyta</taxon>
        <taxon>Tracheophyta</taxon>
        <taxon>Spermatophyta</taxon>
        <taxon>Magnoliopsida</taxon>
        <taxon>eudicotyledons</taxon>
        <taxon>Gunneridae</taxon>
        <taxon>Pentapetalae</taxon>
        <taxon>asterids</taxon>
        <taxon>lamiids</taxon>
        <taxon>Lamiales</taxon>
        <taxon>Oleaceae</taxon>
        <taxon>Forsythieae</taxon>
        <taxon>Forsythia</taxon>
    </lineage>
</organism>
<feature type="region of interest" description="Disordered" evidence="1">
    <location>
        <begin position="55"/>
        <end position="116"/>
    </location>
</feature>
<reference evidence="3" key="1">
    <citation type="submission" date="2024-07" db="EMBL/GenBank/DDBJ databases">
        <title>Two chromosome-level genome assemblies of Korean endemic species Abeliophyllum distichum and Forsythia ovata (Oleaceae).</title>
        <authorList>
            <person name="Jang H."/>
        </authorList>
    </citation>
    <scope>NUCLEOTIDE SEQUENCE [LARGE SCALE GENOMIC DNA]</scope>
</reference>
<dbReference type="EMBL" id="JBFOLJ010000010">
    <property type="protein sequence ID" value="KAL2501301.1"/>
    <property type="molecule type" value="Genomic_DNA"/>
</dbReference>
<name>A0ABD1SLD5_9LAMI</name>